<evidence type="ECO:0000313" key="1">
    <source>
        <dbReference type="EMBL" id="MDT0577109.1"/>
    </source>
</evidence>
<accession>A0ABU2ZNG2</accession>
<keyword evidence="2" id="KW-1185">Reference proteome</keyword>
<sequence>MNVGRPHRDYGAYLRRRIEGGVTLAITGAAALGHDLTDLDSSGSIFSGDDASAGWCEIFKEVHAAGGKLILQYGTPEWSGTSMR</sequence>
<reference evidence="1 2" key="1">
    <citation type="submission" date="2023-09" db="EMBL/GenBank/DDBJ databases">
        <authorList>
            <person name="Rey-Velasco X."/>
        </authorList>
    </citation>
    <scope>NUCLEOTIDE SEQUENCE [LARGE SCALE GENOMIC DNA]</scope>
    <source>
        <strain evidence="1 2">F390</strain>
    </source>
</reference>
<gene>
    <name evidence="1" type="ORF">RM533_13130</name>
</gene>
<name>A0ABU2ZNG2_9SPHN</name>
<comment type="caution">
    <text evidence="1">The sequence shown here is derived from an EMBL/GenBank/DDBJ whole genome shotgun (WGS) entry which is preliminary data.</text>
</comment>
<dbReference type="Gene3D" id="3.20.20.70">
    <property type="entry name" value="Aldolase class I"/>
    <property type="match status" value="1"/>
</dbReference>
<protein>
    <submittedName>
        <fullName evidence="1">Uncharacterized protein</fullName>
    </submittedName>
</protein>
<evidence type="ECO:0000313" key="2">
    <source>
        <dbReference type="Proteomes" id="UP001259803"/>
    </source>
</evidence>
<proteinExistence type="predicted"/>
<organism evidence="1 2">
    <name type="scientific">Croceicoccus esteveae</name>
    <dbReference type="NCBI Taxonomy" id="3075597"/>
    <lineage>
        <taxon>Bacteria</taxon>
        <taxon>Pseudomonadati</taxon>
        <taxon>Pseudomonadota</taxon>
        <taxon>Alphaproteobacteria</taxon>
        <taxon>Sphingomonadales</taxon>
        <taxon>Erythrobacteraceae</taxon>
        <taxon>Croceicoccus</taxon>
    </lineage>
</organism>
<dbReference type="SUPFAM" id="SSF51395">
    <property type="entry name" value="FMN-linked oxidoreductases"/>
    <property type="match status" value="1"/>
</dbReference>
<dbReference type="Proteomes" id="UP001259803">
    <property type="component" value="Unassembled WGS sequence"/>
</dbReference>
<dbReference type="InterPro" id="IPR013785">
    <property type="entry name" value="Aldolase_TIM"/>
</dbReference>
<dbReference type="EMBL" id="JAVRHS010000018">
    <property type="protein sequence ID" value="MDT0577109.1"/>
    <property type="molecule type" value="Genomic_DNA"/>
</dbReference>
<dbReference type="RefSeq" id="WP_311341684.1">
    <property type="nucleotide sequence ID" value="NZ_JAVRHS010000018.1"/>
</dbReference>